<dbReference type="PANTHER" id="PTHR48048">
    <property type="entry name" value="GLYCOSYLTRANSFERASE"/>
    <property type="match status" value="1"/>
</dbReference>
<dbReference type="GO" id="GO:0035251">
    <property type="term" value="F:UDP-glucosyltransferase activity"/>
    <property type="evidence" value="ECO:0007669"/>
    <property type="project" value="InterPro"/>
</dbReference>
<dbReference type="STRING" id="35608.A0A2U1PNJ2"/>
<comment type="caution">
    <text evidence="3">The sequence shown here is derived from an EMBL/GenBank/DDBJ whole genome shotgun (WGS) entry which is preliminary data.</text>
</comment>
<dbReference type="AlphaFoldDB" id="A0A2U1PNJ2"/>
<keyword evidence="4" id="KW-1185">Reference proteome</keyword>
<reference evidence="3 4" key="1">
    <citation type="journal article" date="2018" name="Mol. Plant">
        <title>The genome of Artemisia annua provides insight into the evolution of Asteraceae family and artemisinin biosynthesis.</title>
        <authorList>
            <person name="Shen Q."/>
            <person name="Zhang L."/>
            <person name="Liao Z."/>
            <person name="Wang S."/>
            <person name="Yan T."/>
            <person name="Shi P."/>
            <person name="Liu M."/>
            <person name="Fu X."/>
            <person name="Pan Q."/>
            <person name="Wang Y."/>
            <person name="Lv Z."/>
            <person name="Lu X."/>
            <person name="Zhang F."/>
            <person name="Jiang W."/>
            <person name="Ma Y."/>
            <person name="Chen M."/>
            <person name="Hao X."/>
            <person name="Li L."/>
            <person name="Tang Y."/>
            <person name="Lv G."/>
            <person name="Zhou Y."/>
            <person name="Sun X."/>
            <person name="Brodelius P.E."/>
            <person name="Rose J.K.C."/>
            <person name="Tang K."/>
        </authorList>
    </citation>
    <scope>NUCLEOTIDE SEQUENCE [LARGE SCALE GENOMIC DNA]</scope>
    <source>
        <strain evidence="4">cv. Huhao1</strain>
        <tissue evidence="3">Leaf</tissue>
    </source>
</reference>
<dbReference type="SUPFAM" id="SSF53756">
    <property type="entry name" value="UDP-Glycosyltransferase/glycogen phosphorylase"/>
    <property type="match status" value="1"/>
</dbReference>
<dbReference type="Gene3D" id="3.40.50.2000">
    <property type="entry name" value="Glycogen Phosphorylase B"/>
    <property type="match status" value="1"/>
</dbReference>
<evidence type="ECO:0000256" key="2">
    <source>
        <dbReference type="ARBA" id="ARBA00022679"/>
    </source>
</evidence>
<dbReference type="OrthoDB" id="5835829at2759"/>
<keyword evidence="2 3" id="KW-0808">Transferase</keyword>
<comment type="similarity">
    <text evidence="1">Belongs to the UDP-glycosyltransferase family.</text>
</comment>
<dbReference type="PANTHER" id="PTHR48048:SF45">
    <property type="entry name" value="GLYCOSYLTRANSFERASE"/>
    <property type="match status" value="1"/>
</dbReference>
<evidence type="ECO:0000256" key="1">
    <source>
        <dbReference type="ARBA" id="ARBA00009995"/>
    </source>
</evidence>
<dbReference type="EMBL" id="PKPP01000924">
    <property type="protein sequence ID" value="PWA87338.1"/>
    <property type="molecule type" value="Genomic_DNA"/>
</dbReference>
<dbReference type="Pfam" id="PF00201">
    <property type="entry name" value="UDPGT"/>
    <property type="match status" value="1"/>
</dbReference>
<proteinExistence type="inferred from homology"/>
<evidence type="ECO:0000313" key="4">
    <source>
        <dbReference type="Proteomes" id="UP000245207"/>
    </source>
</evidence>
<gene>
    <name evidence="3" type="ORF">CTI12_AA132700</name>
</gene>
<evidence type="ECO:0000313" key="3">
    <source>
        <dbReference type="EMBL" id="PWA87338.1"/>
    </source>
</evidence>
<dbReference type="Proteomes" id="UP000245207">
    <property type="component" value="Unassembled WGS sequence"/>
</dbReference>
<dbReference type="InterPro" id="IPR002213">
    <property type="entry name" value="UDP_glucos_trans"/>
</dbReference>
<sequence>MATIVMAKLLANRDQSLSITVLVIKPPSTGFGSAMLRIACMCFEAEMISQPDFSGCGVSHHVFCTGMMDVAEMISQHLPRSMGSFDEIQMKEIALALEQSGYQFLWSLRQPPSDQTSKVPGDYEDPGVTILARSAVGGFESHCGWNSLLESLWFGIPSATWSIWAFEIMMEMGLSVEINLDFRKSFFNPKNDTVTVTANEIEHGIRRLMEDNEVRTKVNSMSEKSRAAVVVGGSSYASVGSLIREFQMKRLRSQNVRLQTTFLHEGMSRPLLQLPPHRRGILMASMKGII</sequence>
<name>A0A2U1PNJ2_ARTAN</name>
<organism evidence="3 4">
    <name type="scientific">Artemisia annua</name>
    <name type="common">Sweet wormwood</name>
    <dbReference type="NCBI Taxonomy" id="35608"/>
    <lineage>
        <taxon>Eukaryota</taxon>
        <taxon>Viridiplantae</taxon>
        <taxon>Streptophyta</taxon>
        <taxon>Embryophyta</taxon>
        <taxon>Tracheophyta</taxon>
        <taxon>Spermatophyta</taxon>
        <taxon>Magnoliopsida</taxon>
        <taxon>eudicotyledons</taxon>
        <taxon>Gunneridae</taxon>
        <taxon>Pentapetalae</taxon>
        <taxon>asterids</taxon>
        <taxon>campanulids</taxon>
        <taxon>Asterales</taxon>
        <taxon>Asteraceae</taxon>
        <taxon>Asteroideae</taxon>
        <taxon>Anthemideae</taxon>
        <taxon>Artemisiinae</taxon>
        <taxon>Artemisia</taxon>
    </lineage>
</organism>
<dbReference type="InterPro" id="IPR050481">
    <property type="entry name" value="UDP-glycosyltransf_plant"/>
</dbReference>
<accession>A0A2U1PNJ2</accession>
<protein>
    <submittedName>
        <fullName evidence="3">UDP-glucuronosyl/UDP-glucosyltransferase</fullName>
    </submittedName>
</protein>